<dbReference type="STRING" id="441112.SAMN04488094_12013"/>
<dbReference type="PANTHER" id="PTHR32248:SF4">
    <property type="entry name" value="RNA POLYMERASE SIGMA-54 FACTOR"/>
    <property type="match status" value="1"/>
</dbReference>
<feature type="domain" description="RNA polymerase sigma factor 54 core-binding" evidence="11">
    <location>
        <begin position="73"/>
        <end position="250"/>
    </location>
</feature>
<dbReference type="PRINTS" id="PR00045">
    <property type="entry name" value="SIGMA54FCT"/>
</dbReference>
<dbReference type="InterPro" id="IPR007634">
    <property type="entry name" value="RNA_pol_sigma_54_DNA-bd"/>
</dbReference>
<keyword evidence="8 9" id="KW-0804">Transcription</keyword>
<protein>
    <recommendedName>
        <fullName evidence="9">RNA polymerase sigma-54 factor</fullName>
    </recommendedName>
</protein>
<comment type="similarity">
    <text evidence="1 9">Belongs to the sigma-54 factor family.</text>
</comment>
<keyword evidence="5 9" id="KW-0805">Transcription regulation</keyword>
<dbReference type="PROSITE" id="PS50044">
    <property type="entry name" value="SIGMA54_3"/>
    <property type="match status" value="1"/>
</dbReference>
<evidence type="ECO:0000256" key="1">
    <source>
        <dbReference type="ARBA" id="ARBA00008798"/>
    </source>
</evidence>
<dbReference type="GO" id="GO:0000428">
    <property type="term" value="C:DNA-directed RNA polymerase complex"/>
    <property type="evidence" value="ECO:0007669"/>
    <property type="project" value="UniProtKB-KW"/>
</dbReference>
<dbReference type="RefSeq" id="WP_093362778.1">
    <property type="nucleotide sequence ID" value="NZ_FOLG01000020.1"/>
</dbReference>
<dbReference type="AlphaFoldDB" id="A0A1I1QDX5"/>
<comment type="function">
    <text evidence="9">Sigma factors are initiation factors that promote the attachment of RNA polymerase to specific initiation sites and are then released.</text>
</comment>
<accession>A0A1I1QDX5</accession>
<dbReference type="Pfam" id="PF04552">
    <property type="entry name" value="Sigma54_DBD"/>
    <property type="match status" value="1"/>
</dbReference>
<dbReference type="InterPro" id="IPR038709">
    <property type="entry name" value="RpoN_core-bd_sf"/>
</dbReference>
<evidence type="ECO:0000256" key="8">
    <source>
        <dbReference type="ARBA" id="ARBA00023163"/>
    </source>
</evidence>
<proteinExistence type="inferred from homology"/>
<dbReference type="Gene3D" id="1.10.10.1330">
    <property type="entry name" value="RNA polymerase sigma-54 factor, core-binding domain"/>
    <property type="match status" value="1"/>
</dbReference>
<evidence type="ECO:0000259" key="10">
    <source>
        <dbReference type="Pfam" id="PF04552"/>
    </source>
</evidence>
<dbReference type="GO" id="GO:0003677">
    <property type="term" value="F:DNA binding"/>
    <property type="evidence" value="ECO:0007669"/>
    <property type="project" value="UniProtKB-KW"/>
</dbReference>
<dbReference type="Gene3D" id="1.10.10.60">
    <property type="entry name" value="Homeodomain-like"/>
    <property type="match status" value="1"/>
</dbReference>
<evidence type="ECO:0000256" key="3">
    <source>
        <dbReference type="ARBA" id="ARBA00022679"/>
    </source>
</evidence>
<dbReference type="OrthoDB" id="9814402at2"/>
<evidence type="ECO:0000313" key="12">
    <source>
        <dbReference type="EMBL" id="SFD20217.1"/>
    </source>
</evidence>
<evidence type="ECO:0000256" key="6">
    <source>
        <dbReference type="ARBA" id="ARBA00023082"/>
    </source>
</evidence>
<reference evidence="12 13" key="1">
    <citation type="submission" date="2016-10" db="EMBL/GenBank/DDBJ databases">
        <authorList>
            <person name="de Groot N.N."/>
        </authorList>
    </citation>
    <scope>NUCLEOTIDE SEQUENCE [LARGE SCALE GENOMIC DNA]</scope>
    <source>
        <strain evidence="12 13">DSM 19548</strain>
    </source>
</reference>
<keyword evidence="4 9" id="KW-0548">Nucleotidyltransferase</keyword>
<dbReference type="EMBL" id="FOLG01000020">
    <property type="protein sequence ID" value="SFD20217.1"/>
    <property type="molecule type" value="Genomic_DNA"/>
</dbReference>
<evidence type="ECO:0000256" key="2">
    <source>
        <dbReference type="ARBA" id="ARBA00022478"/>
    </source>
</evidence>
<dbReference type="PANTHER" id="PTHR32248">
    <property type="entry name" value="RNA POLYMERASE SIGMA-54 FACTOR"/>
    <property type="match status" value="1"/>
</dbReference>
<dbReference type="PIRSF" id="PIRSF000774">
    <property type="entry name" value="RpoN"/>
    <property type="match status" value="1"/>
</dbReference>
<dbReference type="InterPro" id="IPR000394">
    <property type="entry name" value="RNA_pol_sigma_54"/>
</dbReference>
<name>A0A1I1QDX5_9RHOB</name>
<dbReference type="InterPro" id="IPR007046">
    <property type="entry name" value="RNA_pol_sigma_54_core-bd"/>
</dbReference>
<keyword evidence="13" id="KW-1185">Reference proteome</keyword>
<evidence type="ECO:0000256" key="7">
    <source>
        <dbReference type="ARBA" id="ARBA00023125"/>
    </source>
</evidence>
<evidence type="ECO:0000256" key="5">
    <source>
        <dbReference type="ARBA" id="ARBA00023015"/>
    </source>
</evidence>
<dbReference type="GO" id="GO:0016779">
    <property type="term" value="F:nucleotidyltransferase activity"/>
    <property type="evidence" value="ECO:0007669"/>
    <property type="project" value="UniProtKB-KW"/>
</dbReference>
<dbReference type="GO" id="GO:0006352">
    <property type="term" value="P:DNA-templated transcription initiation"/>
    <property type="evidence" value="ECO:0007669"/>
    <property type="project" value="InterPro"/>
</dbReference>
<keyword evidence="2 9" id="KW-0240">DNA-directed RNA polymerase</keyword>
<dbReference type="GO" id="GO:0016987">
    <property type="term" value="F:sigma factor activity"/>
    <property type="evidence" value="ECO:0007669"/>
    <property type="project" value="UniProtKB-KW"/>
</dbReference>
<keyword evidence="6 9" id="KW-0731">Sigma factor</keyword>
<evidence type="ECO:0000259" key="11">
    <source>
        <dbReference type="Pfam" id="PF04963"/>
    </source>
</evidence>
<organism evidence="12 13">
    <name type="scientific">Tropicimonas isoalkanivorans</name>
    <dbReference type="NCBI Taxonomy" id="441112"/>
    <lineage>
        <taxon>Bacteria</taxon>
        <taxon>Pseudomonadati</taxon>
        <taxon>Pseudomonadota</taxon>
        <taxon>Alphaproteobacteria</taxon>
        <taxon>Rhodobacterales</taxon>
        <taxon>Roseobacteraceae</taxon>
        <taxon>Tropicimonas</taxon>
    </lineage>
</organism>
<evidence type="ECO:0000256" key="4">
    <source>
        <dbReference type="ARBA" id="ARBA00022695"/>
    </source>
</evidence>
<feature type="domain" description="RNA polymerase sigma factor 54 DNA-binding" evidence="10">
    <location>
        <begin position="261"/>
        <end position="415"/>
    </location>
</feature>
<sequence length="433" mass="46922">MSLGLQVRNSQAQIFGLGQVVEILQMSVDDLENHLKGIAATNPFVTVDRHMWTSANMAAPAEVIEATAAQPCTGLYDHVLRELAGLLSRGGPVERLVLGLIDHLEPSGWLDRSVAEIAESLGVTEEVIEAALKLVQGRVTPAGLFARDLTDCLRLQLEDRDLLTEPMVRVLGHLNVLESGGVDAMSAATGLSKQDIGRYLSQIRRLDPKPGCQFCNDPALEREPDVTVRVSQTGVEIGFRSAAVPDIAIADVPRTQSGPETREALSRARSLKRMLDLRRSALEQVVGCLVERQKDFFLKGAEAQCVLSLSEIAEETGFHLSTVSRVLNGLLIEGPGGIVPARSLCSSSASAGSEHSKPKVQARIKALVSAETHDRPVCDGRLVTLLIAEGIFVSRRVVAKYRQEIGIPAVSKRRQRLDDAGVMRHTHPVTAKR</sequence>
<keyword evidence="7 9" id="KW-0238">DNA-binding</keyword>
<dbReference type="Proteomes" id="UP000198728">
    <property type="component" value="Unassembled WGS sequence"/>
</dbReference>
<dbReference type="Pfam" id="PF04963">
    <property type="entry name" value="Sigma54_CBD"/>
    <property type="match status" value="1"/>
</dbReference>
<evidence type="ECO:0000313" key="13">
    <source>
        <dbReference type="Proteomes" id="UP000198728"/>
    </source>
</evidence>
<dbReference type="GO" id="GO:0001216">
    <property type="term" value="F:DNA-binding transcription activator activity"/>
    <property type="evidence" value="ECO:0007669"/>
    <property type="project" value="InterPro"/>
</dbReference>
<gene>
    <name evidence="12" type="ORF">SAMN04488094_12013</name>
</gene>
<evidence type="ECO:0000256" key="9">
    <source>
        <dbReference type="PIRNR" id="PIRNR000774"/>
    </source>
</evidence>
<keyword evidence="3 9" id="KW-0808">Transferase</keyword>